<dbReference type="AlphaFoldDB" id="A0A918N531"/>
<organism evidence="1 2">
    <name type="scientific">Aquimarina muelleri</name>
    <dbReference type="NCBI Taxonomy" id="279356"/>
    <lineage>
        <taxon>Bacteria</taxon>
        <taxon>Pseudomonadati</taxon>
        <taxon>Bacteroidota</taxon>
        <taxon>Flavobacteriia</taxon>
        <taxon>Flavobacteriales</taxon>
        <taxon>Flavobacteriaceae</taxon>
        <taxon>Aquimarina</taxon>
    </lineage>
</organism>
<gene>
    <name evidence="1" type="ORF">GCM10007384_39580</name>
</gene>
<accession>A0A918N531</accession>
<protein>
    <recommendedName>
        <fullName evidence="3">DUF5675 domain-containing protein</fullName>
    </recommendedName>
</protein>
<dbReference type="EMBL" id="BMWS01000063">
    <property type="protein sequence ID" value="GGX35563.1"/>
    <property type="molecule type" value="Genomic_DNA"/>
</dbReference>
<comment type="caution">
    <text evidence="1">The sequence shown here is derived from an EMBL/GenBank/DDBJ whole genome shotgun (WGS) entry which is preliminary data.</text>
</comment>
<proteinExistence type="predicted"/>
<evidence type="ECO:0000313" key="1">
    <source>
        <dbReference type="EMBL" id="GGX35563.1"/>
    </source>
</evidence>
<name>A0A918N531_9FLAO</name>
<keyword evidence="2" id="KW-1185">Reference proteome</keyword>
<sequence length="290" mass="33476">MTPYKLKNNAKDAMTSALAYWGWKMINPRASYADEYAVKSVTYRINGALKGLDERKRYFLRAEEQLKIEECPLYKGKKWQEQELGTVIVVAGKSYKYGEPNDNGGKWPVYKTVVYQRMSLEKYKELKEKDKLPEPDYITYLTRDAHFKENSEIPSRNKSSYRYGKNNETPPGEYYLFKRQSDKQRYQWHIGDIEKSPSIIDIESGDDRKGIAIHGGYPSGSQGCLTIHQGKSKPNALVDEFYANVPDIDDLKGEKNRDVRIIIEPREVKEIGNWGSGTTKYEGIIIENNN</sequence>
<evidence type="ECO:0000313" key="2">
    <source>
        <dbReference type="Proteomes" id="UP000601108"/>
    </source>
</evidence>
<reference evidence="1 2" key="1">
    <citation type="journal article" date="2014" name="Int. J. Syst. Evol. Microbiol.">
        <title>Complete genome sequence of Corynebacterium casei LMG S-19264T (=DSM 44701T), isolated from a smear-ripened cheese.</title>
        <authorList>
            <consortium name="US DOE Joint Genome Institute (JGI-PGF)"/>
            <person name="Walter F."/>
            <person name="Albersmeier A."/>
            <person name="Kalinowski J."/>
            <person name="Ruckert C."/>
        </authorList>
    </citation>
    <scope>NUCLEOTIDE SEQUENCE [LARGE SCALE GENOMIC DNA]</scope>
    <source>
        <strain evidence="1 2">KCTC 12285</strain>
    </source>
</reference>
<evidence type="ECO:0008006" key="3">
    <source>
        <dbReference type="Google" id="ProtNLM"/>
    </source>
</evidence>
<dbReference type="Proteomes" id="UP000601108">
    <property type="component" value="Unassembled WGS sequence"/>
</dbReference>